<evidence type="ECO:0000313" key="1">
    <source>
        <dbReference type="EMBL" id="SOQ53433.1"/>
    </source>
</evidence>
<proteinExistence type="predicted"/>
<accession>A0A2H1WK20</accession>
<name>A0A2H1WK20_SPOFR</name>
<dbReference type="AlphaFoldDB" id="A0A2H1WK20"/>
<sequence length="73" mass="7931">MDPVRLCADAAKLGWVSRVSGLLGNLTLTTKHNASVVSRRFSVRPWYHSGSADIFVSKHGSPKLKIVPSLEGK</sequence>
<gene>
    <name evidence="1" type="ORF">SFRICE_017900</name>
</gene>
<reference evidence="1" key="1">
    <citation type="submission" date="2016-07" db="EMBL/GenBank/DDBJ databases">
        <authorList>
            <person name="Bretaudeau A."/>
        </authorList>
    </citation>
    <scope>NUCLEOTIDE SEQUENCE</scope>
    <source>
        <strain evidence="1">Rice</strain>
        <tissue evidence="1">Whole body</tissue>
    </source>
</reference>
<protein>
    <submittedName>
        <fullName evidence="1">SFRICE_017900</fullName>
    </submittedName>
</protein>
<organism evidence="1">
    <name type="scientific">Spodoptera frugiperda</name>
    <name type="common">Fall armyworm</name>
    <dbReference type="NCBI Taxonomy" id="7108"/>
    <lineage>
        <taxon>Eukaryota</taxon>
        <taxon>Metazoa</taxon>
        <taxon>Ecdysozoa</taxon>
        <taxon>Arthropoda</taxon>
        <taxon>Hexapoda</taxon>
        <taxon>Insecta</taxon>
        <taxon>Pterygota</taxon>
        <taxon>Neoptera</taxon>
        <taxon>Endopterygota</taxon>
        <taxon>Lepidoptera</taxon>
        <taxon>Glossata</taxon>
        <taxon>Ditrysia</taxon>
        <taxon>Noctuoidea</taxon>
        <taxon>Noctuidae</taxon>
        <taxon>Amphipyrinae</taxon>
        <taxon>Spodoptera</taxon>
    </lineage>
</organism>
<dbReference type="EMBL" id="ODYU01009183">
    <property type="protein sequence ID" value="SOQ53433.1"/>
    <property type="molecule type" value="Genomic_DNA"/>
</dbReference>